<keyword evidence="8" id="KW-1185">Reference proteome</keyword>
<dbReference type="GO" id="GO:0016987">
    <property type="term" value="F:sigma factor activity"/>
    <property type="evidence" value="ECO:0007669"/>
    <property type="project" value="UniProtKB-KW"/>
</dbReference>
<name>A0A916Y9D6_9MICO</name>
<dbReference type="GO" id="GO:0003677">
    <property type="term" value="F:DNA binding"/>
    <property type="evidence" value="ECO:0007669"/>
    <property type="project" value="InterPro"/>
</dbReference>
<evidence type="ECO:0000313" key="8">
    <source>
        <dbReference type="Proteomes" id="UP000633205"/>
    </source>
</evidence>
<evidence type="ECO:0008006" key="9">
    <source>
        <dbReference type="Google" id="ProtNLM"/>
    </source>
</evidence>
<dbReference type="SUPFAM" id="SSF88946">
    <property type="entry name" value="Sigma2 domain of RNA polymerase sigma factors"/>
    <property type="match status" value="1"/>
</dbReference>
<comment type="similarity">
    <text evidence="1">Belongs to the sigma-70 factor family. ECF subfamily.</text>
</comment>
<evidence type="ECO:0000256" key="4">
    <source>
        <dbReference type="ARBA" id="ARBA00023163"/>
    </source>
</evidence>
<dbReference type="PANTHER" id="PTHR43133">
    <property type="entry name" value="RNA POLYMERASE ECF-TYPE SIGMA FACTO"/>
    <property type="match status" value="1"/>
</dbReference>
<organism evidence="7 8">
    <name type="scientific">Microbacterium faecale</name>
    <dbReference type="NCBI Taxonomy" id="1804630"/>
    <lineage>
        <taxon>Bacteria</taxon>
        <taxon>Bacillati</taxon>
        <taxon>Actinomycetota</taxon>
        <taxon>Actinomycetes</taxon>
        <taxon>Micrococcales</taxon>
        <taxon>Microbacteriaceae</taxon>
        <taxon>Microbacterium</taxon>
    </lineage>
</organism>
<feature type="domain" description="RNA polymerase sigma factor 70 region 4 type 2" evidence="6">
    <location>
        <begin position="107"/>
        <end position="154"/>
    </location>
</feature>
<reference evidence="7" key="1">
    <citation type="journal article" date="2014" name="Int. J. Syst. Evol. Microbiol.">
        <title>Complete genome sequence of Corynebacterium casei LMG S-19264T (=DSM 44701T), isolated from a smear-ripened cheese.</title>
        <authorList>
            <consortium name="US DOE Joint Genome Institute (JGI-PGF)"/>
            <person name="Walter F."/>
            <person name="Albersmeier A."/>
            <person name="Kalinowski J."/>
            <person name="Ruckert C."/>
        </authorList>
    </citation>
    <scope>NUCLEOTIDE SEQUENCE</scope>
    <source>
        <strain evidence="7">CGMCC 1.15152</strain>
    </source>
</reference>
<evidence type="ECO:0000259" key="6">
    <source>
        <dbReference type="Pfam" id="PF08281"/>
    </source>
</evidence>
<evidence type="ECO:0000256" key="3">
    <source>
        <dbReference type="ARBA" id="ARBA00023082"/>
    </source>
</evidence>
<gene>
    <name evidence="7" type="ORF">GCM10010915_16140</name>
</gene>
<dbReference type="Gene3D" id="1.10.1740.10">
    <property type="match status" value="1"/>
</dbReference>
<dbReference type="InterPro" id="IPR007627">
    <property type="entry name" value="RNA_pol_sigma70_r2"/>
</dbReference>
<dbReference type="InterPro" id="IPR036388">
    <property type="entry name" value="WH-like_DNA-bd_sf"/>
</dbReference>
<sequence>MGHGPEHADAFRAFYRAYYGLLLTVAEQRLDSHQEAEDATADAFQVAWRRYTDDGAALTLPWLYQILRNVIGTEYRRRARSRRADERIREDVAPETPDDMKIETRIALRGLSENDREVLYMAYWEDLTSDEMAGILGTTPGAIRVRLTRARDRLRRRLAPPTAREGEGDG</sequence>
<dbReference type="InterPro" id="IPR013249">
    <property type="entry name" value="RNA_pol_sigma70_r4_t2"/>
</dbReference>
<feature type="domain" description="RNA polymerase sigma-70 region 2" evidence="5">
    <location>
        <begin position="14"/>
        <end position="80"/>
    </location>
</feature>
<keyword evidence="4" id="KW-0804">Transcription</keyword>
<dbReference type="GO" id="GO:0006352">
    <property type="term" value="P:DNA-templated transcription initiation"/>
    <property type="evidence" value="ECO:0007669"/>
    <property type="project" value="InterPro"/>
</dbReference>
<dbReference type="SUPFAM" id="SSF88659">
    <property type="entry name" value="Sigma3 and sigma4 domains of RNA polymerase sigma factors"/>
    <property type="match status" value="1"/>
</dbReference>
<evidence type="ECO:0000256" key="1">
    <source>
        <dbReference type="ARBA" id="ARBA00010641"/>
    </source>
</evidence>
<dbReference type="Proteomes" id="UP000633205">
    <property type="component" value="Unassembled WGS sequence"/>
</dbReference>
<keyword evidence="3" id="KW-0731">Sigma factor</keyword>
<protein>
    <recommendedName>
        <fullName evidence="9">Sigma-70 family RNA polymerase sigma factor</fullName>
    </recommendedName>
</protein>
<dbReference type="InterPro" id="IPR039425">
    <property type="entry name" value="RNA_pol_sigma-70-like"/>
</dbReference>
<evidence type="ECO:0000313" key="7">
    <source>
        <dbReference type="EMBL" id="GGD36278.1"/>
    </source>
</evidence>
<dbReference type="InterPro" id="IPR013324">
    <property type="entry name" value="RNA_pol_sigma_r3/r4-like"/>
</dbReference>
<keyword evidence="2" id="KW-0805">Transcription regulation</keyword>
<dbReference type="Pfam" id="PF04542">
    <property type="entry name" value="Sigma70_r2"/>
    <property type="match status" value="1"/>
</dbReference>
<evidence type="ECO:0000259" key="5">
    <source>
        <dbReference type="Pfam" id="PF04542"/>
    </source>
</evidence>
<dbReference type="Pfam" id="PF08281">
    <property type="entry name" value="Sigma70_r4_2"/>
    <property type="match status" value="1"/>
</dbReference>
<dbReference type="Gene3D" id="1.10.10.10">
    <property type="entry name" value="Winged helix-like DNA-binding domain superfamily/Winged helix DNA-binding domain"/>
    <property type="match status" value="1"/>
</dbReference>
<dbReference type="PANTHER" id="PTHR43133:SF25">
    <property type="entry name" value="RNA POLYMERASE SIGMA FACTOR RFAY-RELATED"/>
    <property type="match status" value="1"/>
</dbReference>
<evidence type="ECO:0000256" key="2">
    <source>
        <dbReference type="ARBA" id="ARBA00023015"/>
    </source>
</evidence>
<dbReference type="EMBL" id="BMHO01000001">
    <property type="protein sequence ID" value="GGD36278.1"/>
    <property type="molecule type" value="Genomic_DNA"/>
</dbReference>
<dbReference type="InterPro" id="IPR014284">
    <property type="entry name" value="RNA_pol_sigma-70_dom"/>
</dbReference>
<accession>A0A916Y9D6</accession>
<reference evidence="7" key="2">
    <citation type="submission" date="2020-09" db="EMBL/GenBank/DDBJ databases">
        <authorList>
            <person name="Sun Q."/>
            <person name="Zhou Y."/>
        </authorList>
    </citation>
    <scope>NUCLEOTIDE SEQUENCE</scope>
    <source>
        <strain evidence="7">CGMCC 1.15152</strain>
    </source>
</reference>
<dbReference type="NCBIfam" id="TIGR02937">
    <property type="entry name" value="sigma70-ECF"/>
    <property type="match status" value="1"/>
</dbReference>
<dbReference type="RefSeq" id="WP_188711759.1">
    <property type="nucleotide sequence ID" value="NZ_BMHO01000001.1"/>
</dbReference>
<comment type="caution">
    <text evidence="7">The sequence shown here is derived from an EMBL/GenBank/DDBJ whole genome shotgun (WGS) entry which is preliminary data.</text>
</comment>
<dbReference type="InterPro" id="IPR013325">
    <property type="entry name" value="RNA_pol_sigma_r2"/>
</dbReference>
<proteinExistence type="inferred from homology"/>
<dbReference type="AlphaFoldDB" id="A0A916Y9D6"/>